<evidence type="ECO:0000313" key="1">
    <source>
        <dbReference type="EMBL" id="STO92935.1"/>
    </source>
</evidence>
<dbReference type="AlphaFoldDB" id="A0A377IXI0"/>
<dbReference type="EMBL" id="UGHS01000003">
    <property type="protein sequence ID" value="STO92935.1"/>
    <property type="molecule type" value="Genomic_DNA"/>
</dbReference>
<reference evidence="1 2" key="1">
    <citation type="submission" date="2018-06" db="EMBL/GenBank/DDBJ databases">
        <authorList>
            <consortium name="Pathogen Informatics"/>
            <person name="Doyle S."/>
        </authorList>
    </citation>
    <scope>NUCLEOTIDE SEQUENCE [LARGE SCALE GENOMIC DNA]</scope>
    <source>
        <strain evidence="1 2">NCTC13335</strain>
    </source>
</reference>
<protein>
    <submittedName>
        <fullName evidence="1">Uncharacterized protein</fullName>
    </submittedName>
</protein>
<name>A0A377IXI0_9PAST</name>
<dbReference type="Proteomes" id="UP000255264">
    <property type="component" value="Unassembled WGS sequence"/>
</dbReference>
<accession>A0A377IXI0</accession>
<dbReference type="OrthoDB" id="8613782at2"/>
<keyword evidence="2" id="KW-1185">Reference proteome</keyword>
<sequence length="104" mass="12350">MKIFTKWIVLFLLLDLVSCTPRMTRNLWNGVYSQSRTVKEWDDKSVRYYNGESQEKKQQRRSNTKFCIDLSNKIYPYVEFGTDAADKKISLFDSCMKERGTPVY</sequence>
<gene>
    <name evidence="1" type="ORF">NCTC13335_00792</name>
</gene>
<organism evidence="1 2">
    <name type="scientific">Haemophilus pittmaniae</name>
    <dbReference type="NCBI Taxonomy" id="249188"/>
    <lineage>
        <taxon>Bacteria</taxon>
        <taxon>Pseudomonadati</taxon>
        <taxon>Pseudomonadota</taxon>
        <taxon>Gammaproteobacteria</taxon>
        <taxon>Pasteurellales</taxon>
        <taxon>Pasteurellaceae</taxon>
        <taxon>Haemophilus</taxon>
    </lineage>
</organism>
<evidence type="ECO:0000313" key="2">
    <source>
        <dbReference type="Proteomes" id="UP000255264"/>
    </source>
</evidence>
<proteinExistence type="predicted"/>
<dbReference type="RefSeq" id="WP_115002907.1">
    <property type="nucleotide sequence ID" value="NZ_UGHS01000003.1"/>
</dbReference>